<feature type="transmembrane region" description="Helical" evidence="1">
    <location>
        <begin position="34"/>
        <end position="51"/>
    </location>
</feature>
<evidence type="ECO:0000256" key="1">
    <source>
        <dbReference type="SAM" id="Phobius"/>
    </source>
</evidence>
<keyword evidence="3" id="KW-1185">Reference proteome</keyword>
<dbReference type="PANTHER" id="PTHR34144:SF7">
    <property type="entry name" value="EXPORT PROTEIN (CAP59), PUTATIVE (AFU_ORTHOLOGUE AFUA_7G05020)-RELATED"/>
    <property type="match status" value="1"/>
</dbReference>
<dbReference type="EMBL" id="DS022242">
    <property type="protein sequence ID" value="EWG37476.1"/>
    <property type="molecule type" value="Genomic_DNA"/>
</dbReference>
<dbReference type="PANTHER" id="PTHR34144">
    <property type="entry name" value="CHROMOSOME 8, WHOLE GENOME SHOTGUN SEQUENCE"/>
    <property type="match status" value="1"/>
</dbReference>
<gene>
    <name evidence="2" type="ORF">FVEG_14771</name>
</gene>
<keyword evidence="1" id="KW-0812">Transmembrane</keyword>
<accession>W7LFY4</accession>
<evidence type="ECO:0000313" key="2">
    <source>
        <dbReference type="EMBL" id="EWG37476.1"/>
    </source>
</evidence>
<dbReference type="Pfam" id="PF11735">
    <property type="entry name" value="CAP59_mtransfer"/>
    <property type="match status" value="1"/>
</dbReference>
<dbReference type="OrthoDB" id="262547at2759"/>
<dbReference type="EMBL" id="CM000578">
    <property type="protein sequence ID" value="EWG37476.1"/>
    <property type="molecule type" value="Genomic_DNA"/>
</dbReference>
<keyword evidence="1" id="KW-0472">Membrane</keyword>
<dbReference type="eggNOG" id="ENOG502RJAT">
    <property type="taxonomic scope" value="Eukaryota"/>
</dbReference>
<dbReference type="RefSeq" id="XP_018743667.1">
    <property type="nucleotide sequence ID" value="XM_018903757.1"/>
</dbReference>
<dbReference type="InterPro" id="IPR021047">
    <property type="entry name" value="Mannosyltransferase_CMT1"/>
</dbReference>
<reference evidence="2 3" key="1">
    <citation type="journal article" date="2010" name="Nature">
        <title>Comparative genomics reveals mobile pathogenicity chromosomes in Fusarium.</title>
        <authorList>
            <person name="Ma L.J."/>
            <person name="van der Does H.C."/>
            <person name="Borkovich K.A."/>
            <person name="Coleman J.J."/>
            <person name="Daboussi M.J."/>
            <person name="Di Pietro A."/>
            <person name="Dufresne M."/>
            <person name="Freitag M."/>
            <person name="Grabherr M."/>
            <person name="Henrissat B."/>
            <person name="Houterman P.M."/>
            <person name="Kang S."/>
            <person name="Shim W.B."/>
            <person name="Woloshuk C."/>
            <person name="Xie X."/>
            <person name="Xu J.R."/>
            <person name="Antoniw J."/>
            <person name="Baker S.E."/>
            <person name="Bluhm B.H."/>
            <person name="Breakspear A."/>
            <person name="Brown D.W."/>
            <person name="Butchko R.A."/>
            <person name="Chapman S."/>
            <person name="Coulson R."/>
            <person name="Coutinho P.M."/>
            <person name="Danchin E.G."/>
            <person name="Diener A."/>
            <person name="Gale L.R."/>
            <person name="Gardiner D.M."/>
            <person name="Goff S."/>
            <person name="Hammond-Kosack K.E."/>
            <person name="Hilburn K."/>
            <person name="Hua-Van A."/>
            <person name="Jonkers W."/>
            <person name="Kazan K."/>
            <person name="Kodira C.D."/>
            <person name="Koehrsen M."/>
            <person name="Kumar L."/>
            <person name="Lee Y.H."/>
            <person name="Li L."/>
            <person name="Manners J.M."/>
            <person name="Miranda-Saavedra D."/>
            <person name="Mukherjee M."/>
            <person name="Park G."/>
            <person name="Park J."/>
            <person name="Park S.Y."/>
            <person name="Proctor R.H."/>
            <person name="Regev A."/>
            <person name="Ruiz-Roldan M.C."/>
            <person name="Sain D."/>
            <person name="Sakthikumar S."/>
            <person name="Sykes S."/>
            <person name="Schwartz D.C."/>
            <person name="Turgeon B.G."/>
            <person name="Wapinski I."/>
            <person name="Yoder O."/>
            <person name="Young S."/>
            <person name="Zeng Q."/>
            <person name="Zhou S."/>
            <person name="Galagan J."/>
            <person name="Cuomo C.A."/>
            <person name="Kistler H.C."/>
            <person name="Rep M."/>
        </authorList>
    </citation>
    <scope>NUCLEOTIDE SEQUENCE [LARGE SCALE GENOMIC DNA]</scope>
    <source>
        <strain evidence="3">M3125 / FGSC 7600</strain>
    </source>
</reference>
<evidence type="ECO:0008006" key="4">
    <source>
        <dbReference type="Google" id="ProtNLM"/>
    </source>
</evidence>
<dbReference type="GeneID" id="30071647"/>
<dbReference type="STRING" id="334819.W7LFY4"/>
<organism evidence="2 3">
    <name type="scientific">Gibberella moniliformis (strain M3125 / FGSC 7600)</name>
    <name type="common">Maize ear and stalk rot fungus</name>
    <name type="synonym">Fusarium verticillioides</name>
    <dbReference type="NCBI Taxonomy" id="334819"/>
    <lineage>
        <taxon>Eukaryota</taxon>
        <taxon>Fungi</taxon>
        <taxon>Dikarya</taxon>
        <taxon>Ascomycota</taxon>
        <taxon>Pezizomycotina</taxon>
        <taxon>Sordariomycetes</taxon>
        <taxon>Hypocreomycetidae</taxon>
        <taxon>Hypocreales</taxon>
        <taxon>Nectriaceae</taxon>
        <taxon>Fusarium</taxon>
        <taxon>Fusarium fujikuroi species complex</taxon>
    </lineage>
</organism>
<proteinExistence type="predicted"/>
<dbReference type="KEGG" id="fvr:FVEG_14771"/>
<protein>
    <recommendedName>
        <fullName evidence="4">Polysaccharide export protein (CAP59)</fullName>
    </recommendedName>
</protein>
<sequence length="419" mass="48005">MKLCCPRNHAYGNMVSHTNRLYLRRLLRSRFPKIVFILVVIINVVDVLRIHRNLLDADRTPAPKLSQPPGRIYIASMHFNNERVIRDHWGPAVIELAKLFGRENVFVSVFESGSWDNTKRELHNMDQELEKLGVPHRVEMSDVTHKDEIENPNKGEGWIDTPRGKRELRRIPFLAKLRNRTLQDLIDLSKKGQHFDKVLFLNDVVFTTDDVLKLLGTNGGDYAAACSLDFSKPPQYYDTFALRDTNGKAHAMPTWPYFKSSVSRNALVNHLDAVPVASCWNGIVAMPVEPFTSSSKLRFRGIPDSLAEHHLEGCECCLIHADNPLSKTRGVYLNPHVRVGYNLRAYQAVHPEQGAWVSTWQIFAGLWINRIMRWVSSPFDAWVVRGRVAEWEKLGGREPGEFCLINEMQVLVERGWAHV</sequence>
<keyword evidence="1" id="KW-1133">Transmembrane helix</keyword>
<dbReference type="Proteomes" id="UP000009096">
    <property type="component" value="Chromosome 1"/>
</dbReference>
<dbReference type="VEuPathDB" id="FungiDB:FVEG_14771"/>
<dbReference type="AlphaFoldDB" id="W7LFY4"/>
<name>W7LFY4_GIBM7</name>
<evidence type="ECO:0000313" key="3">
    <source>
        <dbReference type="Proteomes" id="UP000009096"/>
    </source>
</evidence>